<name>Z9JWH9_9MICO</name>
<sequence length="316" mass="34159">MRRARPGSGAGVPEPVREHIVPDHASAIRWFEHDYPHPLARWHHHPEIEIHRIRASSGTALLGGAARAFGPGDLAWIGPDVPHDWVSVLDPGETVPGRDVLIQVGAASLDGLVSALPDLAGLAGLLEDGRGAIVFHGRTAEAGGEMIEQLGALHGTRRAIGVLQLLEVLAAAPPHEAERIDTTSVQLPAEDADRFAAVLAHIHDHLAARLTLGDVAAAIDVSPSTASRLFTRATGAGFSRTLNRLRISEATRLLLTTELRVADIAWQVGYTNLSSFNRRFLEEVGTTPLRYRRTRTRPGHDGRHEHPRSPAQEARS</sequence>
<accession>Z9JWH9</accession>
<dbReference type="InterPro" id="IPR050204">
    <property type="entry name" value="AraC_XylS_family_regulators"/>
</dbReference>
<dbReference type="AlphaFoldDB" id="Z9JWH9"/>
<keyword evidence="1" id="KW-0805">Transcription regulation</keyword>
<dbReference type="EMBL" id="JDYK01000002">
    <property type="protein sequence ID" value="EWS82740.1"/>
    <property type="molecule type" value="Genomic_DNA"/>
</dbReference>
<protein>
    <submittedName>
        <fullName evidence="6">AraC family transcriptional regulator</fullName>
    </submittedName>
</protein>
<dbReference type="SMART" id="SM00342">
    <property type="entry name" value="HTH_ARAC"/>
    <property type="match status" value="1"/>
</dbReference>
<dbReference type="PROSITE" id="PS00041">
    <property type="entry name" value="HTH_ARAC_FAMILY_1"/>
    <property type="match status" value="1"/>
</dbReference>
<dbReference type="GO" id="GO:0003700">
    <property type="term" value="F:DNA-binding transcription factor activity"/>
    <property type="evidence" value="ECO:0007669"/>
    <property type="project" value="InterPro"/>
</dbReference>
<evidence type="ECO:0000313" key="7">
    <source>
        <dbReference type="Proteomes" id="UP000023067"/>
    </source>
</evidence>
<evidence type="ECO:0000256" key="4">
    <source>
        <dbReference type="SAM" id="MobiDB-lite"/>
    </source>
</evidence>
<dbReference type="InterPro" id="IPR011051">
    <property type="entry name" value="RmlC_Cupin_sf"/>
</dbReference>
<keyword evidence="2" id="KW-0238">DNA-binding</keyword>
<comment type="caution">
    <text evidence="6">The sequence shown here is derived from an EMBL/GenBank/DDBJ whole genome shotgun (WGS) entry which is preliminary data.</text>
</comment>
<dbReference type="PANTHER" id="PTHR46796">
    <property type="entry name" value="HTH-TYPE TRANSCRIPTIONAL ACTIVATOR RHAS-RELATED"/>
    <property type="match status" value="1"/>
</dbReference>
<dbReference type="InterPro" id="IPR009057">
    <property type="entry name" value="Homeodomain-like_sf"/>
</dbReference>
<dbReference type="Gene3D" id="1.10.10.60">
    <property type="entry name" value="Homeodomain-like"/>
    <property type="match status" value="1"/>
</dbReference>
<feature type="region of interest" description="Disordered" evidence="4">
    <location>
        <begin position="289"/>
        <end position="316"/>
    </location>
</feature>
<dbReference type="HOGENOM" id="CLU_000445_88_3_11"/>
<dbReference type="Proteomes" id="UP000023067">
    <property type="component" value="Unassembled WGS sequence"/>
</dbReference>
<dbReference type="SUPFAM" id="SSF46689">
    <property type="entry name" value="Homeodomain-like"/>
    <property type="match status" value="2"/>
</dbReference>
<dbReference type="PATRIC" id="fig|396014.3.peg.365"/>
<dbReference type="InterPro" id="IPR003313">
    <property type="entry name" value="AraC-bd"/>
</dbReference>
<dbReference type="Pfam" id="PF12833">
    <property type="entry name" value="HTH_18"/>
    <property type="match status" value="1"/>
</dbReference>
<dbReference type="STRING" id="396014.BF93_06870"/>
<gene>
    <name evidence="6" type="ORF">BF93_06870</name>
</gene>
<evidence type="ECO:0000256" key="1">
    <source>
        <dbReference type="ARBA" id="ARBA00023015"/>
    </source>
</evidence>
<proteinExistence type="predicted"/>
<evidence type="ECO:0000259" key="5">
    <source>
        <dbReference type="PROSITE" id="PS01124"/>
    </source>
</evidence>
<organism evidence="6 7">
    <name type="scientific">Brachybacterium phenoliresistens</name>
    <dbReference type="NCBI Taxonomy" id="396014"/>
    <lineage>
        <taxon>Bacteria</taxon>
        <taxon>Bacillati</taxon>
        <taxon>Actinomycetota</taxon>
        <taxon>Actinomycetes</taxon>
        <taxon>Micrococcales</taxon>
        <taxon>Dermabacteraceae</taxon>
        <taxon>Brachybacterium</taxon>
    </lineage>
</organism>
<dbReference type="InterPro" id="IPR018060">
    <property type="entry name" value="HTH_AraC"/>
</dbReference>
<dbReference type="RefSeq" id="WP_051486396.1">
    <property type="nucleotide sequence ID" value="NZ_BAAAOW010000001.1"/>
</dbReference>
<dbReference type="Pfam" id="PF02311">
    <property type="entry name" value="AraC_binding"/>
    <property type="match status" value="1"/>
</dbReference>
<dbReference type="GO" id="GO:0043565">
    <property type="term" value="F:sequence-specific DNA binding"/>
    <property type="evidence" value="ECO:0007669"/>
    <property type="project" value="InterPro"/>
</dbReference>
<keyword evidence="7" id="KW-1185">Reference proteome</keyword>
<evidence type="ECO:0000256" key="2">
    <source>
        <dbReference type="ARBA" id="ARBA00023125"/>
    </source>
</evidence>
<feature type="compositionally biased region" description="Basic and acidic residues" evidence="4">
    <location>
        <begin position="298"/>
        <end position="316"/>
    </location>
</feature>
<reference evidence="6 7" key="1">
    <citation type="submission" date="2014-02" db="EMBL/GenBank/DDBJ databases">
        <title>Genome sequence of Brachybacterium phenoliresistens strain W13A50.</title>
        <authorList>
            <person name="Wang X."/>
        </authorList>
    </citation>
    <scope>NUCLEOTIDE SEQUENCE [LARGE SCALE GENOMIC DNA]</scope>
    <source>
        <strain evidence="6 7">W13A50</strain>
    </source>
</reference>
<keyword evidence="3" id="KW-0804">Transcription</keyword>
<dbReference type="SUPFAM" id="SSF51182">
    <property type="entry name" value="RmlC-like cupins"/>
    <property type="match status" value="1"/>
</dbReference>
<dbReference type="PROSITE" id="PS01124">
    <property type="entry name" value="HTH_ARAC_FAMILY_2"/>
    <property type="match status" value="1"/>
</dbReference>
<feature type="domain" description="HTH araC/xylS-type" evidence="5">
    <location>
        <begin position="196"/>
        <end position="294"/>
    </location>
</feature>
<evidence type="ECO:0000256" key="3">
    <source>
        <dbReference type="ARBA" id="ARBA00023163"/>
    </source>
</evidence>
<dbReference type="eggNOG" id="COG2207">
    <property type="taxonomic scope" value="Bacteria"/>
</dbReference>
<evidence type="ECO:0000313" key="6">
    <source>
        <dbReference type="EMBL" id="EWS82740.1"/>
    </source>
</evidence>
<dbReference type="InterPro" id="IPR018062">
    <property type="entry name" value="HTH_AraC-typ_CS"/>
</dbReference>